<keyword evidence="3" id="KW-1185">Reference proteome</keyword>
<evidence type="ECO:0000313" key="3">
    <source>
        <dbReference type="Proteomes" id="UP001430455"/>
    </source>
</evidence>
<keyword evidence="1" id="KW-0812">Transmembrane</keyword>
<dbReference type="RefSeq" id="WP_220578517.1">
    <property type="nucleotide sequence ID" value="NZ_RKLT01000001.1"/>
</dbReference>
<sequence length="87" mass="9446">MSALLVAANLLVIALGFLIAVQSFRGYRRHQNVTMLYISAGFVCISLGGVMDCSLLNTYLPSLLHTGLFRTGFVLAGMGLISFSLYR</sequence>
<dbReference type="InterPro" id="IPR055943">
    <property type="entry name" value="DUF7521"/>
</dbReference>
<dbReference type="Pfam" id="PF24365">
    <property type="entry name" value="DUF7521"/>
    <property type="match status" value="1"/>
</dbReference>
<feature type="transmembrane region" description="Helical" evidence="1">
    <location>
        <begin position="36"/>
        <end position="60"/>
    </location>
</feature>
<keyword evidence="1" id="KW-0472">Membrane</keyword>
<proteinExistence type="predicted"/>
<dbReference type="AlphaFoldDB" id="A0AAW4P7U3"/>
<reference evidence="2 3" key="1">
    <citation type="submission" date="2021-06" db="EMBL/GenBank/DDBJ databases">
        <title>Halomicroarcula sp. a new haloarchaeum isolated from saline soil.</title>
        <authorList>
            <person name="Duran-Viseras A."/>
            <person name="Sanchez-Porro C."/>
            <person name="Ventosa A."/>
        </authorList>
    </citation>
    <scope>NUCLEOTIDE SEQUENCE [LARGE SCALE GENOMIC DNA]</scope>
    <source>
        <strain evidence="2 3">F27</strain>
    </source>
</reference>
<gene>
    <name evidence="2" type="ORF">EGH23_02865</name>
</gene>
<dbReference type="EMBL" id="RKLT01000001">
    <property type="protein sequence ID" value="MBX0293823.1"/>
    <property type="molecule type" value="Genomic_DNA"/>
</dbReference>
<keyword evidence="1" id="KW-1133">Transmembrane helix</keyword>
<feature type="transmembrane region" description="Helical" evidence="1">
    <location>
        <begin position="66"/>
        <end position="86"/>
    </location>
</feature>
<protein>
    <submittedName>
        <fullName evidence="2">Uncharacterized protein</fullName>
    </submittedName>
</protein>
<organism evidence="2 3">
    <name type="scientific">Haloarcula nitratireducens</name>
    <dbReference type="NCBI Taxonomy" id="2487749"/>
    <lineage>
        <taxon>Archaea</taxon>
        <taxon>Methanobacteriati</taxon>
        <taxon>Methanobacteriota</taxon>
        <taxon>Stenosarchaea group</taxon>
        <taxon>Halobacteria</taxon>
        <taxon>Halobacteriales</taxon>
        <taxon>Haloarculaceae</taxon>
        <taxon>Haloarcula</taxon>
    </lineage>
</organism>
<name>A0AAW4P7U3_9EURY</name>
<dbReference type="Proteomes" id="UP001430455">
    <property type="component" value="Unassembled WGS sequence"/>
</dbReference>
<evidence type="ECO:0000256" key="1">
    <source>
        <dbReference type="SAM" id="Phobius"/>
    </source>
</evidence>
<evidence type="ECO:0000313" key="2">
    <source>
        <dbReference type="EMBL" id="MBX0293823.1"/>
    </source>
</evidence>
<feature type="transmembrane region" description="Helical" evidence="1">
    <location>
        <begin position="6"/>
        <end position="24"/>
    </location>
</feature>
<comment type="caution">
    <text evidence="2">The sequence shown here is derived from an EMBL/GenBank/DDBJ whole genome shotgun (WGS) entry which is preliminary data.</text>
</comment>
<accession>A0AAW4P7U3</accession>